<dbReference type="Gene3D" id="2.30.130.10">
    <property type="entry name" value="PUA domain"/>
    <property type="match status" value="1"/>
</dbReference>
<dbReference type="InterPro" id="IPR011529">
    <property type="entry name" value="Glu_5kinase"/>
</dbReference>
<accession>T0IXV6</accession>
<dbReference type="RefSeq" id="WP_021319537.1">
    <property type="nucleotide sequence ID" value="NZ_AUWY01000120.1"/>
</dbReference>
<comment type="caution">
    <text evidence="10">The sequence shown here is derived from an EMBL/GenBank/DDBJ whole genome shotgun (WGS) entry which is preliminary data.</text>
</comment>
<dbReference type="InterPro" id="IPR036393">
    <property type="entry name" value="AceGlu_kinase-like_sf"/>
</dbReference>
<dbReference type="InterPro" id="IPR036974">
    <property type="entry name" value="PUA_sf"/>
</dbReference>
<name>T0IXV6_9SPHN</name>
<keyword evidence="1 8" id="KW-0963">Cytoplasm</keyword>
<sequence>MTQSLPGFPPSVIRRLVIKIGSALLVDPAGEVRLDWLRTLVADVAARRAEGQQVIIVSSGAIALGARRLKLPKGGRGSLEDAQAAAATGQIALSQCWAALLHERGITAAQMLVTLDDLENRRRYLNASATLERLMQLGVVPVVNENDSVATAEIRFGDNDRLAARIGQAARADAVVLLSDVDGLYTANPHVDAGAMLIETIERIDARIAAMADGGSASGMGSGGMTSKIEAARIATGAGAHLAIISGKINAPLSHWEQGGRGSIFLAAPAQRARKGWLAGRLAVRGRITVDAGAEKALERGNSLLPAGVARVEGVFARGDVVDILAEDGRVIARGLIEYDSEEAARIAGKRSDDIAALLGHLPRSVLVHRDHMAMV</sequence>
<dbReference type="GO" id="GO:0055129">
    <property type="term" value="P:L-proline biosynthetic process"/>
    <property type="evidence" value="ECO:0007669"/>
    <property type="project" value="UniProtKB-UniRule"/>
</dbReference>
<protein>
    <recommendedName>
        <fullName evidence="8">Glutamate 5-kinase</fullName>
        <ecNumber evidence="8">2.7.2.11</ecNumber>
    </recommendedName>
    <alternativeName>
        <fullName evidence="8">Gamma-glutamyl kinase</fullName>
        <shortName evidence="8">GK</shortName>
    </alternativeName>
</protein>
<dbReference type="PANTHER" id="PTHR43654:SF1">
    <property type="entry name" value="ISOPENTENYL PHOSPHATE KINASE"/>
    <property type="match status" value="1"/>
</dbReference>
<dbReference type="PATRIC" id="fig|1346791.3.peg.3806"/>
<comment type="catalytic activity">
    <reaction evidence="8">
        <text>L-glutamate + ATP = L-glutamyl 5-phosphate + ADP</text>
        <dbReference type="Rhea" id="RHEA:14877"/>
        <dbReference type="ChEBI" id="CHEBI:29985"/>
        <dbReference type="ChEBI" id="CHEBI:30616"/>
        <dbReference type="ChEBI" id="CHEBI:58274"/>
        <dbReference type="ChEBI" id="CHEBI:456216"/>
        <dbReference type="EC" id="2.7.2.11"/>
    </reaction>
</comment>
<proteinExistence type="inferred from homology"/>
<evidence type="ECO:0000256" key="7">
    <source>
        <dbReference type="ARBA" id="ARBA00022840"/>
    </source>
</evidence>
<dbReference type="InterPro" id="IPR015947">
    <property type="entry name" value="PUA-like_sf"/>
</dbReference>
<dbReference type="FunFam" id="3.40.1160.10:FF:000018">
    <property type="entry name" value="Glutamate 5-kinase"/>
    <property type="match status" value="1"/>
</dbReference>
<dbReference type="SMART" id="SM00359">
    <property type="entry name" value="PUA"/>
    <property type="match status" value="1"/>
</dbReference>
<comment type="similarity">
    <text evidence="8">Belongs to the glutamate 5-kinase family.</text>
</comment>
<feature type="binding site" evidence="8">
    <location>
        <position position="159"/>
    </location>
    <ligand>
        <name>substrate</name>
    </ligand>
</feature>
<dbReference type="InterPro" id="IPR001057">
    <property type="entry name" value="Glu/AcGlu_kinase"/>
</dbReference>
<feature type="binding site" evidence="8">
    <location>
        <position position="147"/>
    </location>
    <ligand>
        <name>substrate</name>
    </ligand>
</feature>
<feature type="binding site" evidence="8">
    <location>
        <position position="59"/>
    </location>
    <ligand>
        <name>substrate</name>
    </ligand>
</feature>
<dbReference type="GO" id="GO:0005829">
    <property type="term" value="C:cytosol"/>
    <property type="evidence" value="ECO:0007669"/>
    <property type="project" value="TreeGrafter"/>
</dbReference>
<dbReference type="PRINTS" id="PR00474">
    <property type="entry name" value="GLU5KINASE"/>
</dbReference>
<keyword evidence="4 8" id="KW-0808">Transferase</keyword>
<keyword evidence="11" id="KW-1185">Reference proteome</keyword>
<dbReference type="STRING" id="1346791.M529_19695"/>
<dbReference type="CDD" id="cd04242">
    <property type="entry name" value="AAK_G5K_ProB"/>
    <property type="match status" value="1"/>
</dbReference>
<dbReference type="InterPro" id="IPR005715">
    <property type="entry name" value="Glu_5kinase/COase_Synthase"/>
</dbReference>
<dbReference type="Pfam" id="PF00696">
    <property type="entry name" value="AA_kinase"/>
    <property type="match status" value="1"/>
</dbReference>
<dbReference type="InterPro" id="IPR041739">
    <property type="entry name" value="G5K_ProB"/>
</dbReference>
<evidence type="ECO:0000256" key="6">
    <source>
        <dbReference type="ARBA" id="ARBA00022777"/>
    </source>
</evidence>
<dbReference type="EC" id="2.7.2.11" evidence="8"/>
<dbReference type="OrthoDB" id="9804434at2"/>
<keyword evidence="5 8" id="KW-0547">Nucleotide-binding</keyword>
<evidence type="ECO:0000313" key="11">
    <source>
        <dbReference type="Proteomes" id="UP000015523"/>
    </source>
</evidence>
<keyword evidence="2 8" id="KW-0028">Amino-acid biosynthesis</keyword>
<dbReference type="Pfam" id="PF01472">
    <property type="entry name" value="PUA"/>
    <property type="match status" value="1"/>
</dbReference>
<dbReference type="GO" id="GO:0003723">
    <property type="term" value="F:RNA binding"/>
    <property type="evidence" value="ECO:0007669"/>
    <property type="project" value="InterPro"/>
</dbReference>
<dbReference type="GO" id="GO:0004349">
    <property type="term" value="F:glutamate 5-kinase activity"/>
    <property type="evidence" value="ECO:0007669"/>
    <property type="project" value="UniProtKB-UniRule"/>
</dbReference>
<gene>
    <name evidence="8" type="primary">proB</name>
    <name evidence="10" type="ORF">M529_19695</name>
</gene>
<dbReference type="PANTHER" id="PTHR43654">
    <property type="entry name" value="GLUTAMATE 5-KINASE"/>
    <property type="match status" value="1"/>
</dbReference>
<dbReference type="CDD" id="cd21157">
    <property type="entry name" value="PUA_G5K"/>
    <property type="match status" value="1"/>
</dbReference>
<keyword evidence="7 8" id="KW-0067">ATP-binding</keyword>
<evidence type="ECO:0000256" key="5">
    <source>
        <dbReference type="ARBA" id="ARBA00022741"/>
    </source>
</evidence>
<dbReference type="SUPFAM" id="SSF88697">
    <property type="entry name" value="PUA domain-like"/>
    <property type="match status" value="1"/>
</dbReference>
<comment type="subcellular location">
    <subcellularLocation>
        <location evidence="8">Cytoplasm</location>
    </subcellularLocation>
</comment>
<evidence type="ECO:0000256" key="1">
    <source>
        <dbReference type="ARBA" id="ARBA00022490"/>
    </source>
</evidence>
<evidence type="ECO:0000313" key="10">
    <source>
        <dbReference type="EMBL" id="EQB30576.1"/>
    </source>
</evidence>
<feature type="binding site" evidence="8">
    <location>
        <begin position="222"/>
        <end position="228"/>
    </location>
    <ligand>
        <name>ATP</name>
        <dbReference type="ChEBI" id="CHEBI:30616"/>
    </ligand>
</feature>
<keyword evidence="3 8" id="KW-0641">Proline biosynthesis</keyword>
<evidence type="ECO:0000256" key="3">
    <source>
        <dbReference type="ARBA" id="ARBA00022650"/>
    </source>
</evidence>
<dbReference type="InterPro" id="IPR001048">
    <property type="entry name" value="Asp/Glu/Uridylate_kinase"/>
</dbReference>
<comment type="function">
    <text evidence="8">Catalyzes the transfer of a phosphate group to glutamate to form L-glutamate 5-phosphate.</text>
</comment>
<dbReference type="InterPro" id="IPR002478">
    <property type="entry name" value="PUA"/>
</dbReference>
<feature type="binding site" evidence="8">
    <location>
        <position position="19"/>
    </location>
    <ligand>
        <name>ATP</name>
        <dbReference type="ChEBI" id="CHEBI:30616"/>
    </ligand>
</feature>
<evidence type="ECO:0000256" key="8">
    <source>
        <dbReference type="HAMAP-Rule" id="MF_00456"/>
    </source>
</evidence>
<evidence type="ECO:0000259" key="9">
    <source>
        <dbReference type="SMART" id="SM00359"/>
    </source>
</evidence>
<reference evidence="10 11" key="1">
    <citation type="journal article" date="2013" name="Genome Announc.">
        <title>Draft Genome Sequence of Sphingobium ummariense Strain RL-3, a Hexachlorocyclohexane-Degrading Bacterium.</title>
        <authorList>
            <person name="Kohli P."/>
            <person name="Dua A."/>
            <person name="Sangwan N."/>
            <person name="Oldach P."/>
            <person name="Khurana J.P."/>
            <person name="Lal R."/>
        </authorList>
    </citation>
    <scope>NUCLEOTIDE SEQUENCE [LARGE SCALE GENOMIC DNA]</scope>
    <source>
        <strain evidence="10 11">RL-3</strain>
    </source>
</reference>
<dbReference type="PROSITE" id="PS50890">
    <property type="entry name" value="PUA"/>
    <property type="match status" value="1"/>
</dbReference>
<dbReference type="EMBL" id="AUWY01000120">
    <property type="protein sequence ID" value="EQB30576.1"/>
    <property type="molecule type" value="Genomic_DNA"/>
</dbReference>
<dbReference type="InterPro" id="IPR019797">
    <property type="entry name" value="Glutamate_5-kinase_CS"/>
</dbReference>
<dbReference type="AlphaFoldDB" id="T0IXV6"/>
<dbReference type="Proteomes" id="UP000015523">
    <property type="component" value="Unassembled WGS sequence"/>
</dbReference>
<feature type="binding site" evidence="8">
    <location>
        <begin position="179"/>
        <end position="180"/>
    </location>
    <ligand>
        <name>ATP</name>
        <dbReference type="ChEBI" id="CHEBI:30616"/>
    </ligand>
</feature>
<evidence type="ECO:0000256" key="2">
    <source>
        <dbReference type="ARBA" id="ARBA00022605"/>
    </source>
</evidence>
<dbReference type="FunFam" id="2.30.130.10:FF:000007">
    <property type="entry name" value="Glutamate 5-kinase"/>
    <property type="match status" value="1"/>
</dbReference>
<evidence type="ECO:0000256" key="4">
    <source>
        <dbReference type="ARBA" id="ARBA00022679"/>
    </source>
</evidence>
<dbReference type="eggNOG" id="COG0263">
    <property type="taxonomic scope" value="Bacteria"/>
</dbReference>
<dbReference type="PROSITE" id="PS00902">
    <property type="entry name" value="GLUTAMATE_5_KINASE"/>
    <property type="match status" value="1"/>
</dbReference>
<dbReference type="PIRSF" id="PIRSF000729">
    <property type="entry name" value="GK"/>
    <property type="match status" value="1"/>
</dbReference>
<organism evidence="10 11">
    <name type="scientific">Sphingobium ummariense RL-3</name>
    <dbReference type="NCBI Taxonomy" id="1346791"/>
    <lineage>
        <taxon>Bacteria</taxon>
        <taxon>Pseudomonadati</taxon>
        <taxon>Pseudomonadota</taxon>
        <taxon>Alphaproteobacteria</taxon>
        <taxon>Sphingomonadales</taxon>
        <taxon>Sphingomonadaceae</taxon>
        <taxon>Sphingobium</taxon>
    </lineage>
</organism>
<dbReference type="SUPFAM" id="SSF53633">
    <property type="entry name" value="Carbamate kinase-like"/>
    <property type="match status" value="1"/>
</dbReference>
<comment type="pathway">
    <text evidence="8">Amino-acid biosynthesis; L-proline biosynthesis; L-glutamate 5-semialdehyde from L-glutamate: step 1/2.</text>
</comment>
<dbReference type="Gene3D" id="3.40.1160.10">
    <property type="entry name" value="Acetylglutamate kinase-like"/>
    <property type="match status" value="1"/>
</dbReference>
<keyword evidence="6 8" id="KW-0418">Kinase</keyword>
<dbReference type="HAMAP" id="MF_00456">
    <property type="entry name" value="ProB"/>
    <property type="match status" value="1"/>
</dbReference>
<dbReference type="UniPathway" id="UPA00098">
    <property type="reaction ID" value="UER00359"/>
</dbReference>
<feature type="domain" description="PUA" evidence="9">
    <location>
        <begin position="286"/>
        <end position="368"/>
    </location>
</feature>
<dbReference type="NCBIfam" id="TIGR01027">
    <property type="entry name" value="proB"/>
    <property type="match status" value="1"/>
</dbReference>
<dbReference type="GO" id="GO:0005524">
    <property type="term" value="F:ATP binding"/>
    <property type="evidence" value="ECO:0007669"/>
    <property type="project" value="UniProtKB-KW"/>
</dbReference>